<keyword evidence="2" id="KW-0812">Transmembrane</keyword>
<keyword evidence="2" id="KW-1133">Transmembrane helix</keyword>
<proteinExistence type="predicted"/>
<sequence length="89" mass="10122">MAFISLSLPILFNWLLVIGYLFIVVGAKHSFRNIVILAIRYLRECFAHALTVTSLSHPINNQQPTINHQQPTTNNQQPTTNHQQPTTNN</sequence>
<feature type="region of interest" description="Disordered" evidence="1">
    <location>
        <begin position="61"/>
        <end position="89"/>
    </location>
</feature>
<organism evidence="3">
    <name type="scientific">Planktothricoides raciborskii GIHE-MW2</name>
    <dbReference type="NCBI Taxonomy" id="2792601"/>
    <lineage>
        <taxon>Bacteria</taxon>
        <taxon>Bacillati</taxon>
        <taxon>Cyanobacteriota</taxon>
        <taxon>Cyanophyceae</taxon>
        <taxon>Oscillatoriophycideae</taxon>
        <taxon>Oscillatoriales</taxon>
        <taxon>Oscillatoriaceae</taxon>
        <taxon>Planktothricoides</taxon>
    </lineage>
</organism>
<protein>
    <submittedName>
        <fullName evidence="3">Uncharacterized protein</fullName>
    </submittedName>
</protein>
<evidence type="ECO:0000256" key="2">
    <source>
        <dbReference type="SAM" id="Phobius"/>
    </source>
</evidence>
<dbReference type="EMBL" id="CP159837">
    <property type="protein sequence ID" value="XCM34831.1"/>
    <property type="molecule type" value="Genomic_DNA"/>
</dbReference>
<feature type="transmembrane region" description="Helical" evidence="2">
    <location>
        <begin position="6"/>
        <end position="27"/>
    </location>
</feature>
<dbReference type="AlphaFoldDB" id="A0AAU8J6R3"/>
<gene>
    <name evidence="3" type="ORF">ABWT76_003474</name>
</gene>
<reference evidence="3" key="1">
    <citation type="submission" date="2024-07" db="EMBL/GenBank/DDBJ databases">
        <authorList>
            <person name="Kim Y.J."/>
            <person name="Jeong J.Y."/>
        </authorList>
    </citation>
    <scope>NUCLEOTIDE SEQUENCE</scope>
    <source>
        <strain evidence="3">GIHE-MW2</strain>
    </source>
</reference>
<keyword evidence="2" id="KW-0472">Membrane</keyword>
<dbReference type="RefSeq" id="WP_190883093.1">
    <property type="nucleotide sequence ID" value="NZ_CP159837.1"/>
</dbReference>
<accession>A0AAU8J6R3</accession>
<evidence type="ECO:0000313" key="3">
    <source>
        <dbReference type="EMBL" id="XCM34831.1"/>
    </source>
</evidence>
<evidence type="ECO:0000256" key="1">
    <source>
        <dbReference type="SAM" id="MobiDB-lite"/>
    </source>
</evidence>
<name>A0AAU8J6R3_9CYAN</name>